<sequence length="161" mass="17100">MNRKMEHHALGAPDAIAAPAGGADVFGRPCRGCVRISLHKTLNATLLVCALSAPAGAGTLAFSGLDYAWHDEIAEAPTYRLRYVTPGLADDSVNYTAVSDDMAALCQSDALPRLAGQGATPQRVVITLMAEPVDFGVMTPGVRQFFESYAIEDGLCIWEAF</sequence>
<name>A0A940MMD7_9RHOB</name>
<dbReference type="EMBL" id="JAGISH010000001">
    <property type="protein sequence ID" value="MBP0481133.1"/>
    <property type="molecule type" value="Genomic_DNA"/>
</dbReference>
<proteinExistence type="predicted"/>
<dbReference type="AlphaFoldDB" id="A0A940MMD7"/>
<protein>
    <submittedName>
        <fullName evidence="1">Acetolactate synthase</fullName>
    </submittedName>
</protein>
<organism evidence="1 2">
    <name type="scientific">Sagittula salina</name>
    <dbReference type="NCBI Taxonomy" id="2820268"/>
    <lineage>
        <taxon>Bacteria</taxon>
        <taxon>Pseudomonadati</taxon>
        <taxon>Pseudomonadota</taxon>
        <taxon>Alphaproteobacteria</taxon>
        <taxon>Rhodobacterales</taxon>
        <taxon>Roseobacteraceae</taxon>
        <taxon>Sagittula</taxon>
    </lineage>
</organism>
<accession>A0A940MMD7</accession>
<dbReference type="RefSeq" id="WP_209358559.1">
    <property type="nucleotide sequence ID" value="NZ_JAGISH010000001.1"/>
</dbReference>
<dbReference type="Proteomes" id="UP000675940">
    <property type="component" value="Unassembled WGS sequence"/>
</dbReference>
<comment type="caution">
    <text evidence="1">The sequence shown here is derived from an EMBL/GenBank/DDBJ whole genome shotgun (WGS) entry which is preliminary data.</text>
</comment>
<dbReference type="Pfam" id="PF20107">
    <property type="entry name" value="DUF6497"/>
    <property type="match status" value="1"/>
</dbReference>
<dbReference type="InterPro" id="IPR045467">
    <property type="entry name" value="DUF6497"/>
</dbReference>
<gene>
    <name evidence="1" type="ORF">J5474_01315</name>
</gene>
<evidence type="ECO:0000313" key="1">
    <source>
        <dbReference type="EMBL" id="MBP0481133.1"/>
    </source>
</evidence>
<reference evidence="1" key="1">
    <citation type="submission" date="2021-03" db="EMBL/GenBank/DDBJ databases">
        <title>Sagittula salina sp. nov. strain M10.9X isolated from the marine waste.</title>
        <authorList>
            <person name="Satari L."/>
            <person name="Molina-Menor E."/>
            <person name="Vidal-Verdu A."/>
            <person name="Pascual J."/>
            <person name="Pereto J."/>
            <person name="Porcar M."/>
        </authorList>
    </citation>
    <scope>NUCLEOTIDE SEQUENCE</scope>
    <source>
        <strain evidence="1">M10.9X</strain>
    </source>
</reference>
<evidence type="ECO:0000313" key="2">
    <source>
        <dbReference type="Proteomes" id="UP000675940"/>
    </source>
</evidence>
<keyword evidence="2" id="KW-1185">Reference proteome</keyword>